<evidence type="ECO:0000313" key="2">
    <source>
        <dbReference type="EMBL" id="RZB38597.1"/>
    </source>
</evidence>
<dbReference type="OrthoDB" id="10044855at2759"/>
<sequence>MIKSRGPTIVTMRPIILRILLSKFSSKLWFELLRDYRAIVSIISNSGIVETAFNAVACFSYLSTCTYLGYVVYMFLKPMYVVTPYFQVYPAMSAAY</sequence>
<dbReference type="EMBL" id="QDEB01135560">
    <property type="protein sequence ID" value="RZB38597.1"/>
    <property type="molecule type" value="Genomic_DNA"/>
</dbReference>
<proteinExistence type="predicted"/>
<keyword evidence="1" id="KW-0472">Membrane</keyword>
<dbReference type="AlphaFoldDB" id="A0A482V6J8"/>
<keyword evidence="1" id="KW-1133">Transmembrane helix</keyword>
<keyword evidence="1" id="KW-0812">Transmembrane</keyword>
<organism evidence="2 3">
    <name type="scientific">Asbolus verrucosus</name>
    <name type="common">Desert ironclad beetle</name>
    <dbReference type="NCBI Taxonomy" id="1661398"/>
    <lineage>
        <taxon>Eukaryota</taxon>
        <taxon>Metazoa</taxon>
        <taxon>Ecdysozoa</taxon>
        <taxon>Arthropoda</taxon>
        <taxon>Hexapoda</taxon>
        <taxon>Insecta</taxon>
        <taxon>Pterygota</taxon>
        <taxon>Neoptera</taxon>
        <taxon>Endopterygota</taxon>
        <taxon>Coleoptera</taxon>
        <taxon>Polyphaga</taxon>
        <taxon>Cucujiformia</taxon>
        <taxon>Tenebrionidae</taxon>
        <taxon>Pimeliinae</taxon>
        <taxon>Asbolus</taxon>
    </lineage>
</organism>
<feature type="non-terminal residue" evidence="2">
    <location>
        <position position="96"/>
    </location>
</feature>
<dbReference type="Proteomes" id="UP000292052">
    <property type="component" value="Unassembled WGS sequence"/>
</dbReference>
<evidence type="ECO:0000313" key="3">
    <source>
        <dbReference type="Proteomes" id="UP000292052"/>
    </source>
</evidence>
<gene>
    <name evidence="2" type="ORF">BDFB_011642</name>
</gene>
<accession>A0A482V6J8</accession>
<feature type="transmembrane region" description="Helical" evidence="1">
    <location>
        <begin position="52"/>
        <end position="76"/>
    </location>
</feature>
<evidence type="ECO:0000256" key="1">
    <source>
        <dbReference type="SAM" id="Phobius"/>
    </source>
</evidence>
<name>A0A482V6J8_ASBVE</name>
<keyword evidence="3" id="KW-1185">Reference proteome</keyword>
<comment type="caution">
    <text evidence="2">The sequence shown here is derived from an EMBL/GenBank/DDBJ whole genome shotgun (WGS) entry which is preliminary data.</text>
</comment>
<protein>
    <submittedName>
        <fullName evidence="2">Uncharacterized protein</fullName>
    </submittedName>
</protein>
<reference evidence="2 3" key="1">
    <citation type="submission" date="2017-03" db="EMBL/GenBank/DDBJ databases">
        <title>Genome of the blue death feigning beetle - Asbolus verrucosus.</title>
        <authorList>
            <person name="Rider S.D."/>
        </authorList>
    </citation>
    <scope>NUCLEOTIDE SEQUENCE [LARGE SCALE GENOMIC DNA]</scope>
    <source>
        <strain evidence="2">Butters</strain>
        <tissue evidence="2">Head and leg muscle</tissue>
    </source>
</reference>